<dbReference type="EMBL" id="GBRH01229863">
    <property type="protein sequence ID" value="JAD68032.1"/>
    <property type="molecule type" value="Transcribed_RNA"/>
</dbReference>
<evidence type="ECO:0000313" key="1">
    <source>
        <dbReference type="EMBL" id="JAD68032.1"/>
    </source>
</evidence>
<sequence length="10" mass="1230">MYAMPEVLNY</sequence>
<reference evidence="1" key="2">
    <citation type="journal article" date="2015" name="Data Brief">
        <title>Shoot transcriptome of the giant reed, Arundo donax.</title>
        <authorList>
            <person name="Barrero R.A."/>
            <person name="Guerrero F.D."/>
            <person name="Moolhuijzen P."/>
            <person name="Goolsby J.A."/>
            <person name="Tidwell J."/>
            <person name="Bellgard S.E."/>
            <person name="Bellgard M.I."/>
        </authorList>
    </citation>
    <scope>NUCLEOTIDE SEQUENCE</scope>
    <source>
        <tissue evidence="1">Shoot tissue taken approximately 20 cm above the soil surface</tissue>
    </source>
</reference>
<reference evidence="1" key="1">
    <citation type="submission" date="2014-09" db="EMBL/GenBank/DDBJ databases">
        <authorList>
            <person name="Magalhaes I.L.F."/>
            <person name="Oliveira U."/>
            <person name="Santos F.R."/>
            <person name="Vidigal T.H.D.A."/>
            <person name="Brescovit A.D."/>
            <person name="Santos A.J."/>
        </authorList>
    </citation>
    <scope>NUCLEOTIDE SEQUENCE</scope>
    <source>
        <tissue evidence="1">Shoot tissue taken approximately 20 cm above the soil surface</tissue>
    </source>
</reference>
<organism evidence="1">
    <name type="scientific">Arundo donax</name>
    <name type="common">Giant reed</name>
    <name type="synonym">Donax arundinaceus</name>
    <dbReference type="NCBI Taxonomy" id="35708"/>
    <lineage>
        <taxon>Eukaryota</taxon>
        <taxon>Viridiplantae</taxon>
        <taxon>Streptophyta</taxon>
        <taxon>Embryophyta</taxon>
        <taxon>Tracheophyta</taxon>
        <taxon>Spermatophyta</taxon>
        <taxon>Magnoliopsida</taxon>
        <taxon>Liliopsida</taxon>
        <taxon>Poales</taxon>
        <taxon>Poaceae</taxon>
        <taxon>PACMAD clade</taxon>
        <taxon>Arundinoideae</taxon>
        <taxon>Arundineae</taxon>
        <taxon>Arundo</taxon>
    </lineage>
</organism>
<proteinExistence type="predicted"/>
<name>A0A0A9C958_ARUDO</name>
<accession>A0A0A9C958</accession>
<protein>
    <submittedName>
        <fullName evidence="1">Uncharacterized protein</fullName>
    </submittedName>
</protein>